<evidence type="ECO:0000256" key="5">
    <source>
        <dbReference type="ARBA" id="ARBA00022989"/>
    </source>
</evidence>
<reference evidence="10" key="1">
    <citation type="submission" date="2020-05" db="EMBL/GenBank/DDBJ databases">
        <title>Phylogenomic resolution of chytrid fungi.</title>
        <authorList>
            <person name="Stajich J.E."/>
            <person name="Amses K."/>
            <person name="Simmons R."/>
            <person name="Seto K."/>
            <person name="Myers J."/>
            <person name="Bonds A."/>
            <person name="Quandt C.A."/>
            <person name="Barry K."/>
            <person name="Liu P."/>
            <person name="Grigoriev I."/>
            <person name="Longcore J.E."/>
            <person name="James T.Y."/>
        </authorList>
    </citation>
    <scope>NUCLEOTIDE SEQUENCE</scope>
    <source>
        <strain evidence="10">JEL0513</strain>
    </source>
</reference>
<evidence type="ECO:0000256" key="8">
    <source>
        <dbReference type="ARBA" id="ARBA00038311"/>
    </source>
</evidence>
<keyword evidence="5 9" id="KW-1133">Transmembrane helix</keyword>
<dbReference type="GO" id="GO:0005789">
    <property type="term" value="C:endoplasmic reticulum membrane"/>
    <property type="evidence" value="ECO:0007669"/>
    <property type="project" value="UniProtKB-SubCell"/>
</dbReference>
<sequence length="256" mass="27873">MKPPTNTNHARYSSLHLVVGVIGVSAQNQNSENDEFLRAMSKEIARNGGAVRESAELAFETVFPSNKDHKFLSGELTEVVVGLTSKVAYPVSVFAISGYFANPKNSSKPIHELPAQRFNIKLDTKQEASLPLRFTPELEAQQLVLVVLIDYFDVEETPRRVIVFEGPIQIIPSDSLFDLAGLSVIAAFVGAAYIGYKVLTTKDAKNGSSGGSATSVDGTAPKKVKVSAAEIRAEIEAKKDVLDEEWIPVQLKKKKN</sequence>
<dbReference type="EMBL" id="JADGJH010000206">
    <property type="protein sequence ID" value="KAJ3133812.1"/>
    <property type="molecule type" value="Genomic_DNA"/>
</dbReference>
<protein>
    <recommendedName>
        <fullName evidence="12">Translocon-associated protein subunit alpha</fullName>
    </recommendedName>
</protein>
<evidence type="ECO:0000256" key="1">
    <source>
        <dbReference type="ARBA" id="ARBA00004115"/>
    </source>
</evidence>
<name>A0AAD5XL15_9FUNG</name>
<evidence type="ECO:0000313" key="11">
    <source>
        <dbReference type="Proteomes" id="UP001211907"/>
    </source>
</evidence>
<evidence type="ECO:0000256" key="7">
    <source>
        <dbReference type="ARBA" id="ARBA00037565"/>
    </source>
</evidence>
<dbReference type="Proteomes" id="UP001211907">
    <property type="component" value="Unassembled WGS sequence"/>
</dbReference>
<organism evidence="10 11">
    <name type="scientific">Physocladia obscura</name>
    <dbReference type="NCBI Taxonomy" id="109957"/>
    <lineage>
        <taxon>Eukaryota</taxon>
        <taxon>Fungi</taxon>
        <taxon>Fungi incertae sedis</taxon>
        <taxon>Chytridiomycota</taxon>
        <taxon>Chytridiomycota incertae sedis</taxon>
        <taxon>Chytridiomycetes</taxon>
        <taxon>Chytridiales</taxon>
        <taxon>Chytriomycetaceae</taxon>
        <taxon>Physocladia</taxon>
    </lineage>
</organism>
<keyword evidence="3" id="KW-0732">Signal</keyword>
<evidence type="ECO:0000313" key="10">
    <source>
        <dbReference type="EMBL" id="KAJ3133812.1"/>
    </source>
</evidence>
<dbReference type="AlphaFoldDB" id="A0AAD5XL15"/>
<comment type="caution">
    <text evidence="10">The sequence shown here is derived from an EMBL/GenBank/DDBJ whole genome shotgun (WGS) entry which is preliminary data.</text>
</comment>
<dbReference type="PANTHER" id="PTHR12924:SF0">
    <property type="entry name" value="TRANSLOCON-ASSOCIATED PROTEIN SUBUNIT ALPHA"/>
    <property type="match status" value="1"/>
</dbReference>
<accession>A0AAD5XL15</accession>
<comment type="function">
    <text evidence="7">Is probably involved in a pathway contributing to genomic integrity.</text>
</comment>
<evidence type="ECO:0008006" key="12">
    <source>
        <dbReference type="Google" id="ProtNLM"/>
    </source>
</evidence>
<comment type="similarity">
    <text evidence="8">Belongs to the IRC22 family.</text>
</comment>
<keyword evidence="4" id="KW-0256">Endoplasmic reticulum</keyword>
<keyword evidence="6 9" id="KW-0472">Membrane</keyword>
<comment type="subcellular location">
    <subcellularLocation>
        <location evidence="1">Endoplasmic reticulum membrane</location>
        <topology evidence="1">Single-pass type I membrane protein</topology>
    </subcellularLocation>
</comment>
<keyword evidence="11" id="KW-1185">Reference proteome</keyword>
<evidence type="ECO:0000256" key="2">
    <source>
        <dbReference type="ARBA" id="ARBA00022692"/>
    </source>
</evidence>
<proteinExistence type="inferred from homology"/>
<evidence type="ECO:0000256" key="6">
    <source>
        <dbReference type="ARBA" id="ARBA00023136"/>
    </source>
</evidence>
<evidence type="ECO:0000256" key="3">
    <source>
        <dbReference type="ARBA" id="ARBA00022729"/>
    </source>
</evidence>
<dbReference type="InterPro" id="IPR005595">
    <property type="entry name" value="TRAP_alpha"/>
</dbReference>
<keyword evidence="2 9" id="KW-0812">Transmembrane</keyword>
<feature type="transmembrane region" description="Helical" evidence="9">
    <location>
        <begin position="176"/>
        <end position="196"/>
    </location>
</feature>
<dbReference type="Pfam" id="PF03896">
    <property type="entry name" value="TRAP_alpha"/>
    <property type="match status" value="1"/>
</dbReference>
<dbReference type="PANTHER" id="PTHR12924">
    <property type="entry name" value="TRANSLOCON-ASSOCIATED PROTEIN, ALPHA SUBUNIT"/>
    <property type="match status" value="1"/>
</dbReference>
<gene>
    <name evidence="10" type="ORF">HK100_004065</name>
</gene>
<evidence type="ECO:0000256" key="4">
    <source>
        <dbReference type="ARBA" id="ARBA00022824"/>
    </source>
</evidence>
<evidence type="ECO:0000256" key="9">
    <source>
        <dbReference type="SAM" id="Phobius"/>
    </source>
</evidence>